<evidence type="ECO:0000313" key="2">
    <source>
        <dbReference type="EMBL" id="GDY46121.1"/>
    </source>
</evidence>
<comment type="caution">
    <text evidence="2">The sequence shown here is derived from an EMBL/GenBank/DDBJ whole genome shotgun (WGS) entry which is preliminary data.</text>
</comment>
<evidence type="ECO:0000313" key="3">
    <source>
        <dbReference type="Proteomes" id="UP000299290"/>
    </source>
</evidence>
<proteinExistence type="predicted"/>
<dbReference type="PANTHER" id="PTHR34613">
    <property type="entry name" value="SLL0800 PROTEIN"/>
    <property type="match status" value="1"/>
</dbReference>
<keyword evidence="3" id="KW-1185">Reference proteome</keyword>
<dbReference type="PANTHER" id="PTHR34613:SF1">
    <property type="entry name" value="SLL6017 PROTEIN"/>
    <property type="match status" value="1"/>
</dbReference>
<feature type="region of interest" description="Disordered" evidence="1">
    <location>
        <begin position="1"/>
        <end position="24"/>
    </location>
</feature>
<dbReference type="EMBL" id="BJHV01000001">
    <property type="protein sequence ID" value="GDY46121.1"/>
    <property type="molecule type" value="Genomic_DNA"/>
</dbReference>
<accession>A0A4D4KAD6</accession>
<protein>
    <submittedName>
        <fullName evidence="2">Uncharacterized protein</fullName>
    </submittedName>
</protein>
<sequence length="132" mass="14945">MVSSSHEALHRIFQEDTGPSYERSDNVEAGLGNTPARKIWSDLMSALLNFFRSEHAQRAFAEVRAEARAEARAETRVEVRAESVLRVLNTRGLEITAEVRERVRACKDQDLLDTWLDRAVTASRAEELFIDG</sequence>
<dbReference type="RefSeq" id="WP_228053392.1">
    <property type="nucleotide sequence ID" value="NZ_BJHV01000001.1"/>
</dbReference>
<evidence type="ECO:0000256" key="1">
    <source>
        <dbReference type="SAM" id="MobiDB-lite"/>
    </source>
</evidence>
<name>A0A4D4KAD6_9ACTN</name>
<dbReference type="AlphaFoldDB" id="A0A4D4KAD6"/>
<reference evidence="2 3" key="1">
    <citation type="journal article" date="2020" name="Int. J. Syst. Evol. Microbiol.">
        <title>Reclassification of Streptomyces castelarensis and Streptomyces sporoclivatus as later heterotypic synonyms of Streptomyces antimycoticus.</title>
        <authorList>
            <person name="Komaki H."/>
            <person name="Tamura T."/>
        </authorList>
    </citation>
    <scope>NUCLEOTIDE SEQUENCE [LARGE SCALE GENOMIC DNA]</scope>
    <source>
        <strain evidence="2 3">NBRC 12839</strain>
    </source>
</reference>
<gene>
    <name evidence="2" type="ORF">SANT12839_070030</name>
</gene>
<dbReference type="Proteomes" id="UP000299290">
    <property type="component" value="Unassembled WGS sequence"/>
</dbReference>
<organism evidence="2 3">
    <name type="scientific">Streptomyces antimycoticus</name>
    <dbReference type="NCBI Taxonomy" id="68175"/>
    <lineage>
        <taxon>Bacteria</taxon>
        <taxon>Bacillati</taxon>
        <taxon>Actinomycetota</taxon>
        <taxon>Actinomycetes</taxon>
        <taxon>Kitasatosporales</taxon>
        <taxon>Streptomycetaceae</taxon>
        <taxon>Streptomyces</taxon>
        <taxon>Streptomyces violaceusniger group</taxon>
    </lineage>
</organism>